<dbReference type="Proteomes" id="UP001150259">
    <property type="component" value="Unassembled WGS sequence"/>
</dbReference>
<dbReference type="EMBL" id="JAPFQL010000066">
    <property type="protein sequence ID" value="MDC5698411.1"/>
    <property type="molecule type" value="Genomic_DNA"/>
</dbReference>
<evidence type="ECO:0000313" key="3">
    <source>
        <dbReference type="Proteomes" id="UP001150259"/>
    </source>
</evidence>
<reference evidence="2 3" key="1">
    <citation type="submission" date="2022-11" db="EMBL/GenBank/DDBJ databases">
        <title>Anaerobic phenanthrene biodegradation by a DNRA strain PheN6.</title>
        <authorList>
            <person name="Zhang Z."/>
        </authorList>
    </citation>
    <scope>NUCLEOTIDE SEQUENCE [LARGE SCALE GENOMIC DNA]</scope>
    <source>
        <strain evidence="2 3">PheN6</strain>
    </source>
</reference>
<keyword evidence="3" id="KW-1185">Reference proteome</keyword>
<sequence>MERYGSAKEGYRPEPRPDGVDDATVEALGKLSEALEVVEHARGLLYGFHRLTGRADATLQEAVRLLREAGHDEAADVVEECVVGRDVLPGMWTFQMIEAFDDGYWSVFRDIVDQVRADTGDPERHRYEAEMKEREQQPRTTADDRM</sequence>
<gene>
    <name evidence="2" type="ORF">OO014_14220</name>
</gene>
<name>A0ABT5GK76_9MICO</name>
<feature type="compositionally biased region" description="Basic and acidic residues" evidence="1">
    <location>
        <begin position="1"/>
        <end position="19"/>
    </location>
</feature>
<organism evidence="2 3">
    <name type="scientific">Intrasporangium calvum</name>
    <dbReference type="NCBI Taxonomy" id="53358"/>
    <lineage>
        <taxon>Bacteria</taxon>
        <taxon>Bacillati</taxon>
        <taxon>Actinomycetota</taxon>
        <taxon>Actinomycetes</taxon>
        <taxon>Micrococcales</taxon>
        <taxon>Intrasporangiaceae</taxon>
        <taxon>Intrasporangium</taxon>
    </lineage>
</organism>
<feature type="region of interest" description="Disordered" evidence="1">
    <location>
        <begin position="1"/>
        <end position="21"/>
    </location>
</feature>
<protein>
    <submittedName>
        <fullName evidence="2">Uncharacterized protein</fullName>
    </submittedName>
</protein>
<comment type="caution">
    <text evidence="2">The sequence shown here is derived from an EMBL/GenBank/DDBJ whole genome shotgun (WGS) entry which is preliminary data.</text>
</comment>
<evidence type="ECO:0000313" key="2">
    <source>
        <dbReference type="EMBL" id="MDC5698411.1"/>
    </source>
</evidence>
<feature type="region of interest" description="Disordered" evidence="1">
    <location>
        <begin position="120"/>
        <end position="146"/>
    </location>
</feature>
<proteinExistence type="predicted"/>
<dbReference type="RefSeq" id="WP_272462990.1">
    <property type="nucleotide sequence ID" value="NZ_JAPFQL010000066.1"/>
</dbReference>
<evidence type="ECO:0000256" key="1">
    <source>
        <dbReference type="SAM" id="MobiDB-lite"/>
    </source>
</evidence>
<accession>A0ABT5GK76</accession>